<feature type="region of interest" description="Disordered" evidence="1">
    <location>
        <begin position="1"/>
        <end position="22"/>
    </location>
</feature>
<dbReference type="SUPFAM" id="SSF52058">
    <property type="entry name" value="L domain-like"/>
    <property type="match status" value="1"/>
</dbReference>
<protein>
    <submittedName>
        <fullName evidence="2">Uncharacterized protein</fullName>
    </submittedName>
</protein>
<evidence type="ECO:0000313" key="2">
    <source>
        <dbReference type="EMBL" id="RVX03969.1"/>
    </source>
</evidence>
<dbReference type="AlphaFoldDB" id="A0A438J4T5"/>
<gene>
    <name evidence="2" type="ORF">CK203_021750</name>
</gene>
<evidence type="ECO:0000256" key="1">
    <source>
        <dbReference type="SAM" id="MobiDB-lite"/>
    </source>
</evidence>
<dbReference type="Proteomes" id="UP000288805">
    <property type="component" value="Unassembled WGS sequence"/>
</dbReference>
<reference evidence="2 3" key="1">
    <citation type="journal article" date="2018" name="PLoS Genet.">
        <title>Population sequencing reveals clonal diversity and ancestral inbreeding in the grapevine cultivar Chardonnay.</title>
        <authorList>
            <person name="Roach M.J."/>
            <person name="Johnson D.L."/>
            <person name="Bohlmann J."/>
            <person name="van Vuuren H.J."/>
            <person name="Jones S.J."/>
            <person name="Pretorius I.S."/>
            <person name="Schmidt S.A."/>
            <person name="Borneman A.R."/>
        </authorList>
    </citation>
    <scope>NUCLEOTIDE SEQUENCE [LARGE SCALE GENOMIC DNA]</scope>
    <source>
        <strain evidence="3">cv. Chardonnay</strain>
        <tissue evidence="2">Leaf</tissue>
    </source>
</reference>
<dbReference type="InterPro" id="IPR032675">
    <property type="entry name" value="LRR_dom_sf"/>
</dbReference>
<name>A0A438J4T5_VITVI</name>
<organism evidence="2 3">
    <name type="scientific">Vitis vinifera</name>
    <name type="common">Grape</name>
    <dbReference type="NCBI Taxonomy" id="29760"/>
    <lineage>
        <taxon>Eukaryota</taxon>
        <taxon>Viridiplantae</taxon>
        <taxon>Streptophyta</taxon>
        <taxon>Embryophyta</taxon>
        <taxon>Tracheophyta</taxon>
        <taxon>Spermatophyta</taxon>
        <taxon>Magnoliopsida</taxon>
        <taxon>eudicotyledons</taxon>
        <taxon>Gunneridae</taxon>
        <taxon>Pentapetalae</taxon>
        <taxon>rosids</taxon>
        <taxon>Vitales</taxon>
        <taxon>Vitaceae</taxon>
        <taxon>Viteae</taxon>
        <taxon>Vitis</taxon>
    </lineage>
</organism>
<evidence type="ECO:0000313" key="3">
    <source>
        <dbReference type="Proteomes" id="UP000288805"/>
    </source>
</evidence>
<sequence length="218" mass="25357">MVMAKEELQHHPSSKSEETKNGGMGWNGTHILMPNLFFNPYLYKEKVSEPWSSGLVIYRHCSPTKSICDMVNLRALILCHCEELKQVGSLAKLKELRELDLSWSGMEAIPNGIEKLVLLEHFSWISHNLRWAHLNHLLNLLPDFLPNLLHLQCLRLEDMRFLDVGVEKLIGLRKLELLSVKFSSLHNFNSYMRTQHYQRLTIVSPYMEWDIFSSVPTT</sequence>
<accession>A0A438J4T5</accession>
<feature type="compositionally biased region" description="Basic and acidic residues" evidence="1">
    <location>
        <begin position="1"/>
        <end position="20"/>
    </location>
</feature>
<comment type="caution">
    <text evidence="2">The sequence shown here is derived from an EMBL/GenBank/DDBJ whole genome shotgun (WGS) entry which is preliminary data.</text>
</comment>
<dbReference type="EMBL" id="QGNW01000063">
    <property type="protein sequence ID" value="RVX03969.1"/>
    <property type="molecule type" value="Genomic_DNA"/>
</dbReference>
<dbReference type="PANTHER" id="PTHR47186">
    <property type="entry name" value="LEUCINE-RICH REPEAT-CONTAINING PROTEIN 57"/>
    <property type="match status" value="1"/>
</dbReference>
<dbReference type="PANTHER" id="PTHR47186:SF20">
    <property type="entry name" value="DISEASE RESISTANCE PROTEIN RPS5-LIKE"/>
    <property type="match status" value="1"/>
</dbReference>
<proteinExistence type="predicted"/>
<dbReference type="Gene3D" id="3.80.10.10">
    <property type="entry name" value="Ribonuclease Inhibitor"/>
    <property type="match status" value="1"/>
</dbReference>